<dbReference type="Pfam" id="PF00440">
    <property type="entry name" value="TetR_N"/>
    <property type="match status" value="1"/>
</dbReference>
<sequence>MSPRSPGRPRSESVRLAVIGSTIELLTETGYGALTMQGIAQRAGVSKQTLYRWWSSPAEILLEALNEGAGQIAPLEESGDFETDLRNFAHRSVLGARGPVATLLRVVMAEAQRDEAFGESFREGFLARRRGTMRELLQRGVERGSVTGDVDIDLVVELFYGALWYRLLADCGQIDEEFAAQLANVLVRQLRT</sequence>
<dbReference type="PROSITE" id="PS50977">
    <property type="entry name" value="HTH_TETR_2"/>
    <property type="match status" value="1"/>
</dbReference>
<feature type="domain" description="HTH tetR-type" evidence="5">
    <location>
        <begin position="12"/>
        <end position="72"/>
    </location>
</feature>
<keyword evidence="2 4" id="KW-0238">DNA-binding</keyword>
<evidence type="ECO:0000256" key="4">
    <source>
        <dbReference type="PROSITE-ProRule" id="PRU00335"/>
    </source>
</evidence>
<dbReference type="GeneID" id="44297902"/>
<evidence type="ECO:0000313" key="8">
    <source>
        <dbReference type="Proteomes" id="UP000182227"/>
    </source>
</evidence>
<keyword evidence="9" id="KW-1185">Reference proteome</keyword>
<dbReference type="RefSeq" id="WP_085141464.1">
    <property type="nucleotide sequence ID" value="NZ_JACKVA010000009.1"/>
</dbReference>
<evidence type="ECO:0000259" key="5">
    <source>
        <dbReference type="PROSITE" id="PS50977"/>
    </source>
</evidence>
<evidence type="ECO:0000313" key="9">
    <source>
        <dbReference type="Proteomes" id="UP000193811"/>
    </source>
</evidence>
<dbReference type="GO" id="GO:0003700">
    <property type="term" value="F:DNA-binding transcription factor activity"/>
    <property type="evidence" value="ECO:0007669"/>
    <property type="project" value="TreeGrafter"/>
</dbReference>
<name>A0A0U1DHS6_9MYCO</name>
<keyword evidence="1" id="KW-0805">Transcription regulation</keyword>
<dbReference type="EMBL" id="CTEF01000002">
    <property type="protein sequence ID" value="CQD16710.1"/>
    <property type="molecule type" value="Genomic_DNA"/>
</dbReference>
<dbReference type="Pfam" id="PF16859">
    <property type="entry name" value="TetR_C_11"/>
    <property type="match status" value="1"/>
</dbReference>
<dbReference type="SUPFAM" id="SSF48498">
    <property type="entry name" value="Tetracyclin repressor-like, C-terminal domain"/>
    <property type="match status" value="1"/>
</dbReference>
<dbReference type="Proteomes" id="UP000182227">
    <property type="component" value="Unassembled WGS sequence"/>
</dbReference>
<evidence type="ECO:0000313" key="7">
    <source>
        <dbReference type="EMBL" id="ORV24665.1"/>
    </source>
</evidence>
<dbReference type="GO" id="GO:0000976">
    <property type="term" value="F:transcription cis-regulatory region binding"/>
    <property type="evidence" value="ECO:0007669"/>
    <property type="project" value="TreeGrafter"/>
</dbReference>
<dbReference type="InterPro" id="IPR036271">
    <property type="entry name" value="Tet_transcr_reg_TetR-rel_C_sf"/>
</dbReference>
<evidence type="ECO:0000313" key="6">
    <source>
        <dbReference type="EMBL" id="CQD16710.1"/>
    </source>
</evidence>
<dbReference type="SUPFAM" id="SSF46689">
    <property type="entry name" value="Homeodomain-like"/>
    <property type="match status" value="1"/>
</dbReference>
<reference evidence="7 9" key="2">
    <citation type="submission" date="2016-01" db="EMBL/GenBank/DDBJ databases">
        <title>The new phylogeny of the genus Mycobacterium.</title>
        <authorList>
            <person name="Tarcisio F."/>
            <person name="Conor M."/>
            <person name="Antonella G."/>
            <person name="Elisabetta G."/>
            <person name="Giulia F.S."/>
            <person name="Sara T."/>
            <person name="Anna F."/>
            <person name="Clotilde B."/>
            <person name="Roberto B."/>
            <person name="Veronica D.S."/>
            <person name="Fabio R."/>
            <person name="Monica P."/>
            <person name="Olivier J."/>
            <person name="Enrico T."/>
            <person name="Nicola S."/>
        </authorList>
    </citation>
    <scope>NUCLEOTIDE SEQUENCE [LARGE SCALE GENOMIC DNA]</scope>
    <source>
        <strain evidence="7 9">CCUG 50187</strain>
    </source>
</reference>
<dbReference type="PRINTS" id="PR00455">
    <property type="entry name" value="HTHTETR"/>
</dbReference>
<dbReference type="InterPro" id="IPR001647">
    <property type="entry name" value="HTH_TetR"/>
</dbReference>
<accession>A0A0U1DHS6</accession>
<protein>
    <submittedName>
        <fullName evidence="6">TetR family transcriptional regulator</fullName>
    </submittedName>
</protein>
<reference evidence="6 8" key="1">
    <citation type="submission" date="2015-03" db="EMBL/GenBank/DDBJ databases">
        <authorList>
            <person name="Murphy D."/>
        </authorList>
    </citation>
    <scope>NUCLEOTIDE SEQUENCE [LARGE SCALE GENOMIC DNA]</scope>
    <source>
        <strain evidence="6 8">D16</strain>
    </source>
</reference>
<evidence type="ECO:0000256" key="2">
    <source>
        <dbReference type="ARBA" id="ARBA00023125"/>
    </source>
</evidence>
<keyword evidence="3" id="KW-0804">Transcription</keyword>
<dbReference type="PANTHER" id="PTHR30055">
    <property type="entry name" value="HTH-TYPE TRANSCRIPTIONAL REGULATOR RUTR"/>
    <property type="match status" value="1"/>
</dbReference>
<proteinExistence type="predicted"/>
<gene>
    <name evidence="7" type="ORF">AWB98_20735</name>
    <name evidence="6" type="ORF">BN970_03568</name>
</gene>
<dbReference type="InterPro" id="IPR011075">
    <property type="entry name" value="TetR_C"/>
</dbReference>
<dbReference type="Proteomes" id="UP000193811">
    <property type="component" value="Unassembled WGS sequence"/>
</dbReference>
<dbReference type="Gene3D" id="1.10.357.10">
    <property type="entry name" value="Tetracycline Repressor, domain 2"/>
    <property type="match status" value="1"/>
</dbReference>
<evidence type="ECO:0000256" key="3">
    <source>
        <dbReference type="ARBA" id="ARBA00023163"/>
    </source>
</evidence>
<dbReference type="InterPro" id="IPR009057">
    <property type="entry name" value="Homeodomain-like_sf"/>
</dbReference>
<dbReference type="Gene3D" id="1.10.10.60">
    <property type="entry name" value="Homeodomain-like"/>
    <property type="match status" value="1"/>
</dbReference>
<dbReference type="AlphaFoldDB" id="A0A0U1DHS6"/>
<dbReference type="EMBL" id="LQOP01000020">
    <property type="protein sequence ID" value="ORV24665.1"/>
    <property type="molecule type" value="Genomic_DNA"/>
</dbReference>
<feature type="DNA-binding region" description="H-T-H motif" evidence="4">
    <location>
        <begin position="35"/>
        <end position="54"/>
    </location>
</feature>
<evidence type="ECO:0000256" key="1">
    <source>
        <dbReference type="ARBA" id="ARBA00023015"/>
    </source>
</evidence>
<dbReference type="PANTHER" id="PTHR30055:SF148">
    <property type="entry name" value="TETR-FAMILY TRANSCRIPTIONAL REGULATOR"/>
    <property type="match status" value="1"/>
</dbReference>
<dbReference type="InterPro" id="IPR050109">
    <property type="entry name" value="HTH-type_TetR-like_transc_reg"/>
</dbReference>
<organism evidence="6 8">
    <name type="scientific">Mycolicibacterium conceptionense</name>
    <dbReference type="NCBI Taxonomy" id="451644"/>
    <lineage>
        <taxon>Bacteria</taxon>
        <taxon>Bacillati</taxon>
        <taxon>Actinomycetota</taxon>
        <taxon>Actinomycetes</taxon>
        <taxon>Mycobacteriales</taxon>
        <taxon>Mycobacteriaceae</taxon>
        <taxon>Mycolicibacterium</taxon>
    </lineage>
</organism>